<keyword evidence="10 24" id="KW-0547">Nucleotide-binding</keyword>
<feature type="binding site" evidence="24">
    <location>
        <begin position="301"/>
        <end position="302"/>
    </location>
    <ligand>
        <name>ATP</name>
        <dbReference type="ChEBI" id="CHEBI:30616"/>
    </ligand>
</feature>
<dbReference type="HAMAP" id="MF_00047">
    <property type="entry name" value="Dala_Dala_lig"/>
    <property type="match status" value="1"/>
</dbReference>
<dbReference type="EC" id="6.3.2.4" evidence="6 22"/>
<dbReference type="Gene3D" id="3.40.50.20">
    <property type="match status" value="1"/>
</dbReference>
<dbReference type="GO" id="GO:0005524">
    <property type="term" value="F:ATP binding"/>
    <property type="evidence" value="ECO:0007669"/>
    <property type="project" value="UniProtKB-UniRule"/>
</dbReference>
<evidence type="ECO:0000256" key="24">
    <source>
        <dbReference type="PIRSR" id="PIRSR039102-2"/>
    </source>
</evidence>
<comment type="catalytic activity">
    <reaction evidence="17 22">
        <text>2 D-alanine + ATP = D-alanyl-D-alanine + ADP + phosphate + H(+)</text>
        <dbReference type="Rhea" id="RHEA:11224"/>
        <dbReference type="ChEBI" id="CHEBI:15378"/>
        <dbReference type="ChEBI" id="CHEBI:30616"/>
        <dbReference type="ChEBI" id="CHEBI:43474"/>
        <dbReference type="ChEBI" id="CHEBI:57416"/>
        <dbReference type="ChEBI" id="CHEBI:57822"/>
        <dbReference type="ChEBI" id="CHEBI:456216"/>
        <dbReference type="EC" id="6.3.2.4"/>
    </reaction>
</comment>
<dbReference type="FunFam" id="3.30.470.20:FF:000008">
    <property type="entry name" value="D-alanine--D-alanine ligase"/>
    <property type="match status" value="1"/>
</dbReference>
<comment type="subcellular location">
    <subcellularLocation>
        <location evidence="3 22">Cytoplasm</location>
    </subcellularLocation>
</comment>
<keyword evidence="14 22" id="KW-0573">Peptidoglycan synthesis</keyword>
<proteinExistence type="inferred from homology"/>
<dbReference type="InterPro" id="IPR011127">
    <property type="entry name" value="Dala_Dala_lig_N"/>
</dbReference>
<dbReference type="PANTHER" id="PTHR23132:SF25">
    <property type="entry name" value="D-ALANINE--D-ALANINE LIGASE A"/>
    <property type="match status" value="1"/>
</dbReference>
<evidence type="ECO:0000256" key="12">
    <source>
        <dbReference type="ARBA" id="ARBA00022842"/>
    </source>
</evidence>
<evidence type="ECO:0000256" key="17">
    <source>
        <dbReference type="ARBA" id="ARBA00047614"/>
    </source>
</evidence>
<evidence type="ECO:0000256" key="9">
    <source>
        <dbReference type="ARBA" id="ARBA00022723"/>
    </source>
</evidence>
<dbReference type="NCBIfam" id="NF002528">
    <property type="entry name" value="PRK01966.1-4"/>
    <property type="match status" value="1"/>
</dbReference>
<evidence type="ECO:0000256" key="11">
    <source>
        <dbReference type="ARBA" id="ARBA00022840"/>
    </source>
</evidence>
<comment type="caution">
    <text evidence="28">The sequence shown here is derived from an EMBL/GenBank/DDBJ whole genome shotgun (WGS) entry which is preliminary data.</text>
</comment>
<evidence type="ECO:0000256" key="15">
    <source>
        <dbReference type="ARBA" id="ARBA00023211"/>
    </source>
</evidence>
<name>A0A0A0ICV3_CLONO</name>
<dbReference type="PROSITE" id="PS00844">
    <property type="entry name" value="DALA_DALA_LIGASE_2"/>
    <property type="match status" value="1"/>
</dbReference>
<evidence type="ECO:0000256" key="16">
    <source>
        <dbReference type="ARBA" id="ARBA00023316"/>
    </source>
</evidence>
<evidence type="ECO:0000256" key="2">
    <source>
        <dbReference type="ARBA" id="ARBA00003921"/>
    </source>
</evidence>
<feature type="binding site" evidence="24">
    <location>
        <begin position="178"/>
        <end position="179"/>
    </location>
    <ligand>
        <name>ATP</name>
        <dbReference type="ChEBI" id="CHEBI:30616"/>
    </ligand>
</feature>
<dbReference type="FunFam" id="3.30.1490.20:FF:000007">
    <property type="entry name" value="D-alanine--D-alanine ligase"/>
    <property type="match status" value="1"/>
</dbReference>
<feature type="binding site" evidence="25">
    <location>
        <position position="302"/>
    </location>
    <ligand>
        <name>Mg(2+)</name>
        <dbReference type="ChEBI" id="CHEBI:18420"/>
        <label>2</label>
    </ligand>
</feature>
<evidence type="ECO:0000256" key="6">
    <source>
        <dbReference type="ARBA" id="ARBA00012216"/>
    </source>
</evidence>
<keyword evidence="15 25" id="KW-0464">Manganese</keyword>
<comment type="similarity">
    <text evidence="5 22">Belongs to the D-alanine--D-alanine ligase family.</text>
</comment>
<feature type="binding site" evidence="25">
    <location>
        <position position="302"/>
    </location>
    <ligand>
        <name>Mg(2+)</name>
        <dbReference type="ChEBI" id="CHEBI:18420"/>
        <label>1</label>
    </ligand>
</feature>
<evidence type="ECO:0000256" key="13">
    <source>
        <dbReference type="ARBA" id="ARBA00022960"/>
    </source>
</evidence>
<dbReference type="InterPro" id="IPR011761">
    <property type="entry name" value="ATP-grasp"/>
</dbReference>
<dbReference type="SUPFAM" id="SSF52440">
    <property type="entry name" value="PreATP-grasp domain"/>
    <property type="match status" value="1"/>
</dbReference>
<evidence type="ECO:0000256" key="14">
    <source>
        <dbReference type="ARBA" id="ARBA00022984"/>
    </source>
</evidence>
<dbReference type="RefSeq" id="WP_039251645.1">
    <property type="nucleotide sequence ID" value="NZ_JENJ01000001.1"/>
</dbReference>
<evidence type="ECO:0000256" key="3">
    <source>
        <dbReference type="ARBA" id="ARBA00004496"/>
    </source>
</evidence>
<evidence type="ECO:0000256" key="21">
    <source>
        <dbReference type="ARBA" id="ARBA00077154"/>
    </source>
</evidence>
<dbReference type="PROSITE" id="PS00843">
    <property type="entry name" value="DALA_DALA_LIGASE_1"/>
    <property type="match status" value="1"/>
</dbReference>
<dbReference type="NCBIfam" id="TIGR01205">
    <property type="entry name" value="D_ala_D_alaTIGR"/>
    <property type="match status" value="1"/>
</dbReference>
<evidence type="ECO:0000313" key="29">
    <source>
        <dbReference type="Proteomes" id="UP000030012"/>
    </source>
</evidence>
<comment type="pathway">
    <text evidence="4 22">Cell wall biogenesis; peptidoglycan biosynthesis.</text>
</comment>
<dbReference type="PANTHER" id="PTHR23132">
    <property type="entry name" value="D-ALANINE--D-ALANINE LIGASE"/>
    <property type="match status" value="1"/>
</dbReference>
<reference evidence="28 29" key="1">
    <citation type="submission" date="2014-01" db="EMBL/GenBank/DDBJ databases">
        <title>Plasmidome dynamics in the species complex Clostridium novyi sensu lato converts strains of independent lineages into distinctly different pathogens.</title>
        <authorList>
            <person name="Skarin H."/>
            <person name="Segerman B."/>
        </authorList>
    </citation>
    <scope>NUCLEOTIDE SEQUENCE [LARGE SCALE GENOMIC DNA]</scope>
    <source>
        <strain evidence="28 29">4552</strain>
    </source>
</reference>
<evidence type="ECO:0000256" key="23">
    <source>
        <dbReference type="PIRSR" id="PIRSR039102-1"/>
    </source>
</evidence>
<evidence type="ECO:0000256" key="25">
    <source>
        <dbReference type="PIRSR" id="PIRSR039102-3"/>
    </source>
</evidence>
<dbReference type="Pfam" id="PF01820">
    <property type="entry name" value="Dala_Dala_lig_N"/>
    <property type="match status" value="1"/>
</dbReference>
<evidence type="ECO:0000256" key="7">
    <source>
        <dbReference type="ARBA" id="ARBA00022490"/>
    </source>
</evidence>
<dbReference type="AlphaFoldDB" id="A0A0A0ICV3"/>
<dbReference type="InterPro" id="IPR005905">
    <property type="entry name" value="D_ala_D_ala"/>
</dbReference>
<dbReference type="GO" id="GO:0008716">
    <property type="term" value="F:D-alanine-D-alanine ligase activity"/>
    <property type="evidence" value="ECO:0007669"/>
    <property type="project" value="UniProtKB-UniRule"/>
</dbReference>
<gene>
    <name evidence="22" type="primary">ddl</name>
    <name evidence="28" type="ORF">Z968_00025</name>
</gene>
<dbReference type="Gene3D" id="3.30.470.20">
    <property type="entry name" value="ATP-grasp fold, B domain"/>
    <property type="match status" value="1"/>
</dbReference>
<evidence type="ECO:0000256" key="22">
    <source>
        <dbReference type="HAMAP-Rule" id="MF_00047"/>
    </source>
</evidence>
<keyword evidence="16 22" id="KW-0961">Cell wall biogenesis/degradation</keyword>
<evidence type="ECO:0000256" key="20">
    <source>
        <dbReference type="ARBA" id="ARBA00076288"/>
    </source>
</evidence>
<keyword evidence="12 25" id="KW-0460">Magnesium</keyword>
<feature type="active site" evidence="23">
    <location>
        <position position="178"/>
    </location>
</feature>
<dbReference type="GO" id="GO:0009252">
    <property type="term" value="P:peptidoglycan biosynthetic process"/>
    <property type="evidence" value="ECO:0007669"/>
    <property type="project" value="UniProtKB-UniRule"/>
</dbReference>
<dbReference type="EMBL" id="JENJ01000001">
    <property type="protein sequence ID" value="KGM98373.1"/>
    <property type="molecule type" value="Genomic_DNA"/>
</dbReference>
<evidence type="ECO:0000256" key="26">
    <source>
        <dbReference type="PROSITE-ProRule" id="PRU00409"/>
    </source>
</evidence>
<dbReference type="Pfam" id="PF07478">
    <property type="entry name" value="Dala_Dala_lig_C"/>
    <property type="match status" value="1"/>
</dbReference>
<dbReference type="InterPro" id="IPR000291">
    <property type="entry name" value="D-Ala_lig_Van_CS"/>
</dbReference>
<keyword evidence="13 22" id="KW-0133">Cell shape</keyword>
<evidence type="ECO:0000256" key="4">
    <source>
        <dbReference type="ARBA" id="ARBA00004752"/>
    </source>
</evidence>
<dbReference type="Gene3D" id="3.30.1490.20">
    <property type="entry name" value="ATP-grasp fold, A domain"/>
    <property type="match status" value="1"/>
</dbReference>
<organism evidence="28 29">
    <name type="scientific">Clostridium novyi A str. 4552</name>
    <dbReference type="NCBI Taxonomy" id="1444289"/>
    <lineage>
        <taxon>Bacteria</taxon>
        <taxon>Bacillati</taxon>
        <taxon>Bacillota</taxon>
        <taxon>Clostridia</taxon>
        <taxon>Eubacteriales</taxon>
        <taxon>Clostridiaceae</taxon>
        <taxon>Clostridium</taxon>
    </lineage>
</organism>
<dbReference type="GO" id="GO:0008360">
    <property type="term" value="P:regulation of cell shape"/>
    <property type="evidence" value="ECO:0007669"/>
    <property type="project" value="UniProtKB-KW"/>
</dbReference>
<evidence type="ECO:0000256" key="8">
    <source>
        <dbReference type="ARBA" id="ARBA00022598"/>
    </source>
</evidence>
<keyword evidence="7 22" id="KW-0963">Cytoplasm</keyword>
<dbReference type="Proteomes" id="UP000030012">
    <property type="component" value="Unassembled WGS sequence"/>
</dbReference>
<dbReference type="PIRSF" id="PIRSF039102">
    <property type="entry name" value="Ddl/VanB"/>
    <property type="match status" value="1"/>
</dbReference>
<feature type="binding site" evidence="24">
    <location>
        <begin position="208"/>
        <end position="215"/>
    </location>
    <ligand>
        <name>ATP</name>
        <dbReference type="ChEBI" id="CHEBI:30616"/>
    </ligand>
</feature>
<comment type="cofactor">
    <cofactor evidence="1">
        <name>Mn(2+)</name>
        <dbReference type="ChEBI" id="CHEBI:29035"/>
    </cofactor>
</comment>
<feature type="active site" evidence="23">
    <location>
        <position position="313"/>
    </location>
</feature>
<feature type="binding site" evidence="24">
    <location>
        <position position="125"/>
    </location>
    <ligand>
        <name>ATP</name>
        <dbReference type="ChEBI" id="CHEBI:30616"/>
    </ligand>
</feature>
<dbReference type="SUPFAM" id="SSF56059">
    <property type="entry name" value="Glutathione synthetase ATP-binding domain-like"/>
    <property type="match status" value="1"/>
</dbReference>
<dbReference type="InterPro" id="IPR016185">
    <property type="entry name" value="PreATP-grasp_dom_sf"/>
</dbReference>
<dbReference type="GO" id="GO:0046872">
    <property type="term" value="F:metal ion binding"/>
    <property type="evidence" value="ECO:0007669"/>
    <property type="project" value="UniProtKB-KW"/>
</dbReference>
<evidence type="ECO:0000256" key="1">
    <source>
        <dbReference type="ARBA" id="ARBA00001936"/>
    </source>
</evidence>
<dbReference type="PROSITE" id="PS50975">
    <property type="entry name" value="ATP_GRASP"/>
    <property type="match status" value="1"/>
</dbReference>
<keyword evidence="9 25" id="KW-0479">Metal-binding</keyword>
<evidence type="ECO:0000256" key="5">
    <source>
        <dbReference type="ARBA" id="ARBA00010871"/>
    </source>
</evidence>
<evidence type="ECO:0000313" key="28">
    <source>
        <dbReference type="EMBL" id="KGM98373.1"/>
    </source>
</evidence>
<comment type="pathway">
    <text evidence="18">Glycan biosynthesis.</text>
</comment>
<keyword evidence="8 22" id="KW-0436">Ligase</keyword>
<comment type="cofactor">
    <cofactor evidence="25">
        <name>Mg(2+)</name>
        <dbReference type="ChEBI" id="CHEBI:18420"/>
    </cofactor>
    <cofactor evidence="25">
        <name>Mn(2+)</name>
        <dbReference type="ChEBI" id="CHEBI:29035"/>
    </cofactor>
    <text evidence="25">Binds 2 magnesium or manganese ions per subunit.</text>
</comment>
<dbReference type="NCBIfam" id="NF002378">
    <property type="entry name" value="PRK01372.1"/>
    <property type="match status" value="1"/>
</dbReference>
<dbReference type="GO" id="GO:0071555">
    <property type="term" value="P:cell wall organization"/>
    <property type="evidence" value="ECO:0007669"/>
    <property type="project" value="UniProtKB-KW"/>
</dbReference>
<feature type="binding site" evidence="24">
    <location>
        <begin position="170"/>
        <end position="172"/>
    </location>
    <ligand>
        <name>ATP</name>
        <dbReference type="ChEBI" id="CHEBI:30616"/>
    </ligand>
</feature>
<feature type="binding site" evidence="25">
    <location>
        <position position="288"/>
    </location>
    <ligand>
        <name>Mg(2+)</name>
        <dbReference type="ChEBI" id="CHEBI:18420"/>
        <label>1</label>
    </ligand>
</feature>
<evidence type="ECO:0000259" key="27">
    <source>
        <dbReference type="PROSITE" id="PS50975"/>
    </source>
</evidence>
<dbReference type="OrthoDB" id="9813261at2"/>
<evidence type="ECO:0000256" key="18">
    <source>
        <dbReference type="ARBA" id="ARBA00060592"/>
    </source>
</evidence>
<dbReference type="UniPathway" id="UPA00219"/>
<accession>A0A0A0ICV3</accession>
<dbReference type="GO" id="GO:0005829">
    <property type="term" value="C:cytosol"/>
    <property type="evidence" value="ECO:0007669"/>
    <property type="project" value="TreeGrafter"/>
</dbReference>
<feature type="domain" description="ATP-grasp" evidence="27">
    <location>
        <begin position="129"/>
        <end position="335"/>
    </location>
</feature>
<dbReference type="InterPro" id="IPR013815">
    <property type="entry name" value="ATP_grasp_subdomain_1"/>
</dbReference>
<feature type="binding site" evidence="25">
    <location>
        <position position="304"/>
    </location>
    <ligand>
        <name>Mg(2+)</name>
        <dbReference type="ChEBI" id="CHEBI:18420"/>
        <label>2</label>
    </ligand>
</feature>
<evidence type="ECO:0000256" key="19">
    <source>
        <dbReference type="ARBA" id="ARBA00068427"/>
    </source>
</evidence>
<dbReference type="InterPro" id="IPR011095">
    <property type="entry name" value="Dala_Dala_lig_C"/>
</dbReference>
<keyword evidence="11 26" id="KW-0067">ATP-binding</keyword>
<comment type="function">
    <text evidence="2 22">Cell wall formation.</text>
</comment>
<feature type="active site" evidence="23">
    <location>
        <position position="15"/>
    </location>
</feature>
<protein>
    <recommendedName>
        <fullName evidence="19 22">D-alanine--D-alanine ligase</fullName>
        <ecNumber evidence="6 22">6.3.2.4</ecNumber>
    </recommendedName>
    <alternativeName>
        <fullName evidence="21 22">D-Ala-D-Ala ligase</fullName>
    </alternativeName>
    <alternativeName>
        <fullName evidence="20 22">D-alanylalanine synthetase</fullName>
    </alternativeName>
</protein>
<evidence type="ECO:0000256" key="10">
    <source>
        <dbReference type="ARBA" id="ARBA00022741"/>
    </source>
</evidence>
<sequence length="343" mass="38365">MKKKVAILFGGQSTEHEVSRISASSVLKNIDLSKYDVYPIGITKDGRWFEYTGAIDKIESGEWEKDEFYKNPNGQEILFNREVDVVFPVMHGLYGEDGTIQGLCKLLNIPCVGPGVMASAVCMDKVYTKYVLENFGVKQADYVVVNAHDYKNKKTDIISTIENKLGYDVFIKPSNSGSSVGISKAHNRQELESGLEEALKFDRKVLVEVALNAREIEVAVLGNDEPIAATPGEIVPANEFYDYEAKYSNAQSKLLLPANLSAEKLEKVKKLAVKIFKMLDCAGMSRVDFLVDKETEEVYLNEINTIPGFTKISMYPKMWQAEGKAYGELISELIELAIKRDNK</sequence>